<gene>
    <name evidence="8" type="primary">COMT21</name>
</gene>
<dbReference type="Pfam" id="PF00891">
    <property type="entry name" value="Methyltransf_2"/>
    <property type="match status" value="1"/>
</dbReference>
<feature type="domain" description="O-methyltransferase dimerisation" evidence="7">
    <location>
        <begin position="20"/>
        <end position="104"/>
    </location>
</feature>
<evidence type="ECO:0000259" key="7">
    <source>
        <dbReference type="Pfam" id="PF08100"/>
    </source>
</evidence>
<dbReference type="FunFam" id="1.10.10.10:FF:000836">
    <property type="entry name" value="O-methyltransferase family protein"/>
    <property type="match status" value="1"/>
</dbReference>
<dbReference type="EMBL" id="MH837492">
    <property type="protein sequence ID" value="QAX90948.1"/>
    <property type="molecule type" value="Genomic_DNA"/>
</dbReference>
<dbReference type="Pfam" id="PF08100">
    <property type="entry name" value="Dimerisation"/>
    <property type="match status" value="1"/>
</dbReference>
<keyword evidence="3" id="KW-0949">S-adenosyl-L-methionine</keyword>
<protein>
    <submittedName>
        <fullName evidence="8">Caffeic acid O-methyltransferase</fullName>
    </submittedName>
</protein>
<accession>A0A411ASD6</accession>
<dbReference type="AlphaFoldDB" id="A0A411ASD6"/>
<proteinExistence type="evidence at transcript level"/>
<dbReference type="Gene3D" id="1.10.10.10">
    <property type="entry name" value="Winged helix-like DNA-binding domain superfamily/Winged helix DNA-binding domain"/>
    <property type="match status" value="1"/>
</dbReference>
<dbReference type="SUPFAM" id="SSF46785">
    <property type="entry name" value="Winged helix' DNA-binding domain"/>
    <property type="match status" value="1"/>
</dbReference>
<dbReference type="GO" id="GO:0046983">
    <property type="term" value="F:protein dimerization activity"/>
    <property type="evidence" value="ECO:0007669"/>
    <property type="project" value="InterPro"/>
</dbReference>
<dbReference type="SUPFAM" id="SSF53335">
    <property type="entry name" value="S-adenosyl-L-methionine-dependent methyltransferases"/>
    <property type="match status" value="1"/>
</dbReference>
<dbReference type="PANTHER" id="PTHR11746">
    <property type="entry name" value="O-METHYLTRANSFERASE"/>
    <property type="match status" value="1"/>
</dbReference>
<evidence type="ECO:0000259" key="6">
    <source>
        <dbReference type="Pfam" id="PF00891"/>
    </source>
</evidence>
<evidence type="ECO:0000256" key="3">
    <source>
        <dbReference type="ARBA" id="ARBA00022691"/>
    </source>
</evidence>
<dbReference type="InterPro" id="IPR001077">
    <property type="entry name" value="COMT_C"/>
</dbReference>
<evidence type="ECO:0000256" key="2">
    <source>
        <dbReference type="ARBA" id="ARBA00022679"/>
    </source>
</evidence>
<sequence length="322" mass="35527">MDIKTLKEVDEEVHAQVDIWQYIFGFVPMAVVKCAIELQIPDVLESHGGAMTLPELSTALGCSPSILSRIMRYLTHRGIFKHKLTSQGSQICYTQTPLSRLLMKNGANTMAALVLLESSPVMLAPWHNLRTRALTNGDSAFEAAHGGDVWDYATENPAHSKLINDAMACHAKLAIPTIVNRYPEVFKEISSLVDVGGGNGTALRTLVKYCPWIHGINFDLPHVVAVAPSCDGVEHVGGNMFEMVPKADAAFLMWVLHDWSDNECIQILTKCHEAIPKDTGKVIIAEAIIEEGEEDKFIDVRLALDMVMLAHTEKGKERTVKE</sequence>
<dbReference type="InterPro" id="IPR036388">
    <property type="entry name" value="WH-like_DNA-bd_sf"/>
</dbReference>
<dbReference type="GO" id="GO:0032259">
    <property type="term" value="P:methylation"/>
    <property type="evidence" value="ECO:0007669"/>
    <property type="project" value="UniProtKB-KW"/>
</dbReference>
<dbReference type="InterPro" id="IPR012967">
    <property type="entry name" value="COMT_dimerisation"/>
</dbReference>
<feature type="domain" description="O-methyltransferase C-terminal" evidence="6">
    <location>
        <begin position="126"/>
        <end position="322"/>
    </location>
</feature>
<dbReference type="Gene3D" id="3.40.50.150">
    <property type="entry name" value="Vaccinia Virus protein VP39"/>
    <property type="match status" value="1"/>
</dbReference>
<reference evidence="8" key="1">
    <citation type="submission" date="2018-09" db="EMBL/GenBank/DDBJ databases">
        <title>Genome-wide identification and characterization of caffeic acid O-methyltransferase (COMT) gene family in Catalpa bungei.</title>
        <authorList>
            <person name="Lu N."/>
            <person name="Ma W."/>
            <person name="Han D."/>
            <person name="Liu Y."/>
            <person name="Wang Z."/>
            <person name="Wang N."/>
            <person name="Yang G."/>
            <person name="Wang Q."/>
            <person name="Zhao K."/>
            <person name="Wang J."/>
        </authorList>
    </citation>
    <scope>NUCLEOTIDE SEQUENCE</scope>
</reference>
<dbReference type="GO" id="GO:0008171">
    <property type="term" value="F:O-methyltransferase activity"/>
    <property type="evidence" value="ECO:0007669"/>
    <property type="project" value="InterPro"/>
</dbReference>
<organism evidence="8">
    <name type="scientific">Catalpa bungei</name>
    <dbReference type="NCBI Taxonomy" id="265496"/>
    <lineage>
        <taxon>Eukaryota</taxon>
        <taxon>Viridiplantae</taxon>
        <taxon>Streptophyta</taxon>
        <taxon>Embryophyta</taxon>
        <taxon>Tracheophyta</taxon>
        <taxon>Spermatophyta</taxon>
        <taxon>Magnoliopsida</taxon>
        <taxon>eudicotyledons</taxon>
        <taxon>Gunneridae</taxon>
        <taxon>Pentapetalae</taxon>
        <taxon>asterids</taxon>
        <taxon>lamiids</taxon>
        <taxon>Lamiales</taxon>
        <taxon>Bignoniaceae</taxon>
        <taxon>Catalpeae</taxon>
        <taxon>Catalpa</taxon>
    </lineage>
</organism>
<dbReference type="EMBL" id="MH837471">
    <property type="protein sequence ID" value="QAX90927.1"/>
    <property type="molecule type" value="mRNA"/>
</dbReference>
<evidence type="ECO:0000256" key="4">
    <source>
        <dbReference type="ARBA" id="ARBA00034481"/>
    </source>
</evidence>
<dbReference type="InterPro" id="IPR016461">
    <property type="entry name" value="COMT-like"/>
</dbReference>
<name>A0A411ASD6_9LAMI</name>
<dbReference type="InterPro" id="IPR036390">
    <property type="entry name" value="WH_DNA-bd_sf"/>
</dbReference>
<feature type="active site" description="Proton acceptor" evidence="5">
    <location>
        <position position="257"/>
    </location>
</feature>
<dbReference type="PIRSF" id="PIRSF005739">
    <property type="entry name" value="O-mtase"/>
    <property type="match status" value="1"/>
</dbReference>
<dbReference type="FunFam" id="3.40.50.150:FF:000294">
    <property type="entry name" value="O-methyltransferase family protein"/>
    <property type="match status" value="1"/>
</dbReference>
<evidence type="ECO:0000313" key="8">
    <source>
        <dbReference type="EMBL" id="QAX90927.1"/>
    </source>
</evidence>
<evidence type="ECO:0000256" key="1">
    <source>
        <dbReference type="ARBA" id="ARBA00022603"/>
    </source>
</evidence>
<dbReference type="InterPro" id="IPR029063">
    <property type="entry name" value="SAM-dependent_MTases_sf"/>
</dbReference>
<keyword evidence="2 8" id="KW-0808">Transferase</keyword>
<keyword evidence="1 8" id="KW-0489">Methyltransferase</keyword>
<comment type="similarity">
    <text evidence="4">Belongs to the class I-like SAM-binding methyltransferase superfamily. Cation-independent O-methyltransferase family. COMT subfamily.</text>
</comment>
<evidence type="ECO:0000256" key="5">
    <source>
        <dbReference type="PIRSR" id="PIRSR005739-1"/>
    </source>
</evidence>
<dbReference type="PROSITE" id="PS51683">
    <property type="entry name" value="SAM_OMT_II"/>
    <property type="match status" value="1"/>
</dbReference>